<accession>A0AA96DS82</accession>
<evidence type="ECO:0000313" key="1">
    <source>
        <dbReference type="EMBL" id="WNL34181.1"/>
    </source>
</evidence>
<sequence>MNIKKDFNSMFWGIIGVNNRVFEVEDIFQKKRDKQADEKRYDNFLKDNNVLSNEQYFNLVFKELYTFDELLIGFLFTNNEENRFYVNQIHNITMNYRTLLEKQFDETLLINILSFQISYIIEYMAHNNINIEIFNECLLKKSIDPVINLCKKSTNTKSLKDLSIELSYKYLDIKDYCKKRDIDIDEVTEGTFQKDLSNWKNNKSLPSFIKLLVITNIIHKQSSRDKTAFLIQLILIRSLFHIQKKFNVQESSQLKFLEKVKYFREIIKKHYLANTSQNISEEQSRYVFNFSNFFDDLFNENKTKQIDIEKHLKEIQNKLSIFNQYNDGDKSFTVKIPHKTFIFNEFKKCKTQDNYLELLNKLPTLIDDQSDHILINQRYFMMLFFIAIKTNDQKIFTKYFKLFDKSLASALSLAKVDKKISTYNILLKDIYDIEDCRKIFVDYLEKYQL</sequence>
<dbReference type="Proteomes" id="UP001305220">
    <property type="component" value="Chromosome"/>
</dbReference>
<dbReference type="AlphaFoldDB" id="A0AA96DS82"/>
<gene>
    <name evidence="1" type="ORF">RMP68_00905</name>
</gene>
<proteinExistence type="predicted"/>
<dbReference type="RefSeq" id="WP_390870694.1">
    <property type="nucleotide sequence ID" value="NZ_CP128652.1"/>
</dbReference>
<dbReference type="EMBL" id="CP134856">
    <property type="protein sequence ID" value="WNL34181.1"/>
    <property type="molecule type" value="Genomic_DNA"/>
</dbReference>
<organism evidence="1">
    <name type="scientific">Arcobacter cryaerophilus gv. pseudocryaerophilus</name>
    <dbReference type="NCBI Taxonomy" id="2933791"/>
    <lineage>
        <taxon>Bacteria</taxon>
        <taxon>Pseudomonadati</taxon>
        <taxon>Campylobacterota</taxon>
        <taxon>Epsilonproteobacteria</taxon>
        <taxon>Campylobacterales</taxon>
        <taxon>Arcobacteraceae</taxon>
        <taxon>Aliarcobacter</taxon>
    </lineage>
</organism>
<reference evidence="1" key="1">
    <citation type="submission" date="2023-09" db="EMBL/GenBank/DDBJ databases">
        <title>Arcobacter tbilisiensis sp. nov. isolated from chicken meat in Tbilisi, Georgia.</title>
        <authorList>
            <person name="Matthias R."/>
            <person name="Zautner A.E."/>
        </authorList>
    </citation>
    <scope>NUCLEOTIDE SEQUENCE</scope>
    <source>
        <strain evidence="1">LEO 62</strain>
    </source>
</reference>
<protein>
    <submittedName>
        <fullName evidence="1">Uncharacterized protein</fullName>
    </submittedName>
</protein>
<name>A0AA96DS82_9BACT</name>